<keyword evidence="12" id="KW-0511">Multifunctional enzyme</keyword>
<dbReference type="InterPro" id="IPR023468">
    <property type="entry name" value="Riboflavin_kinase"/>
</dbReference>
<evidence type="ECO:0000256" key="10">
    <source>
        <dbReference type="ARBA" id="ARBA00022827"/>
    </source>
</evidence>
<dbReference type="NCBIfam" id="NF004159">
    <property type="entry name" value="PRK05627.1-2"/>
    <property type="match status" value="1"/>
</dbReference>
<organism evidence="17">
    <name type="scientific">Salinispirillum sp. LH 10-3-1</name>
    <dbReference type="NCBI Taxonomy" id="2952525"/>
    <lineage>
        <taxon>Bacteria</taxon>
        <taxon>Pseudomonadati</taxon>
        <taxon>Pseudomonadota</taxon>
        <taxon>Gammaproteobacteria</taxon>
        <taxon>Oceanospirillales</taxon>
        <taxon>Saccharospirillaceae</taxon>
        <taxon>Salinispirillum</taxon>
    </lineage>
</organism>
<dbReference type="InterPro" id="IPR023465">
    <property type="entry name" value="Riboflavin_kinase_dom_sf"/>
</dbReference>
<keyword evidence="6 15" id="KW-0808">Transferase</keyword>
<comment type="catalytic activity">
    <reaction evidence="14 15">
        <text>FMN + ATP + H(+) = FAD + diphosphate</text>
        <dbReference type="Rhea" id="RHEA:17237"/>
        <dbReference type="ChEBI" id="CHEBI:15378"/>
        <dbReference type="ChEBI" id="CHEBI:30616"/>
        <dbReference type="ChEBI" id="CHEBI:33019"/>
        <dbReference type="ChEBI" id="CHEBI:57692"/>
        <dbReference type="ChEBI" id="CHEBI:58210"/>
        <dbReference type="EC" id="2.7.7.2"/>
    </reaction>
</comment>
<dbReference type="GO" id="GO:0009231">
    <property type="term" value="P:riboflavin biosynthetic process"/>
    <property type="evidence" value="ECO:0007669"/>
    <property type="project" value="InterPro"/>
</dbReference>
<dbReference type="InterPro" id="IPR014729">
    <property type="entry name" value="Rossmann-like_a/b/a_fold"/>
</dbReference>
<evidence type="ECO:0000256" key="1">
    <source>
        <dbReference type="ARBA" id="ARBA00002121"/>
    </source>
</evidence>
<accession>A0AB38YHN3</accession>
<dbReference type="PANTHER" id="PTHR22749">
    <property type="entry name" value="RIBOFLAVIN KINASE/FMN ADENYLYLTRANSFERASE"/>
    <property type="match status" value="1"/>
</dbReference>
<evidence type="ECO:0000256" key="4">
    <source>
        <dbReference type="ARBA" id="ARBA00022630"/>
    </source>
</evidence>
<dbReference type="Pfam" id="PF01687">
    <property type="entry name" value="Flavokinase"/>
    <property type="match status" value="1"/>
</dbReference>
<dbReference type="NCBIfam" id="NF004160">
    <property type="entry name" value="PRK05627.1-3"/>
    <property type="match status" value="1"/>
</dbReference>
<dbReference type="GO" id="GO:0009398">
    <property type="term" value="P:FMN biosynthetic process"/>
    <property type="evidence" value="ECO:0007669"/>
    <property type="project" value="UniProtKB-UniRule"/>
</dbReference>
<keyword evidence="8 15" id="KW-0547">Nucleotide-binding</keyword>
<dbReference type="PIRSF" id="PIRSF004491">
    <property type="entry name" value="FAD_Synth"/>
    <property type="match status" value="1"/>
</dbReference>
<dbReference type="NCBIfam" id="TIGR00083">
    <property type="entry name" value="ribF"/>
    <property type="match status" value="1"/>
</dbReference>
<keyword evidence="4 15" id="KW-0285">Flavoprotein</keyword>
<dbReference type="PANTHER" id="PTHR22749:SF6">
    <property type="entry name" value="RIBOFLAVIN KINASE"/>
    <property type="match status" value="1"/>
</dbReference>
<comment type="catalytic activity">
    <reaction evidence="13 15">
        <text>riboflavin + ATP = FMN + ADP + H(+)</text>
        <dbReference type="Rhea" id="RHEA:14357"/>
        <dbReference type="ChEBI" id="CHEBI:15378"/>
        <dbReference type="ChEBI" id="CHEBI:30616"/>
        <dbReference type="ChEBI" id="CHEBI:57986"/>
        <dbReference type="ChEBI" id="CHEBI:58210"/>
        <dbReference type="ChEBI" id="CHEBI:456216"/>
        <dbReference type="EC" id="2.7.1.26"/>
    </reaction>
</comment>
<dbReference type="SMART" id="SM00904">
    <property type="entry name" value="Flavokinase"/>
    <property type="match status" value="1"/>
</dbReference>
<dbReference type="CDD" id="cd02064">
    <property type="entry name" value="FAD_synthetase_N"/>
    <property type="match status" value="1"/>
</dbReference>
<comment type="pathway">
    <text evidence="3 15">Cofactor biosynthesis; FMN biosynthesis; FMN from riboflavin (ATP route): step 1/1.</text>
</comment>
<evidence type="ECO:0000256" key="11">
    <source>
        <dbReference type="ARBA" id="ARBA00022840"/>
    </source>
</evidence>
<dbReference type="GO" id="GO:0008531">
    <property type="term" value="F:riboflavin kinase activity"/>
    <property type="evidence" value="ECO:0007669"/>
    <property type="project" value="UniProtKB-UniRule"/>
</dbReference>
<dbReference type="SUPFAM" id="SSF52374">
    <property type="entry name" value="Nucleotidylyl transferase"/>
    <property type="match status" value="1"/>
</dbReference>
<dbReference type="GO" id="GO:0006747">
    <property type="term" value="P:FAD biosynthetic process"/>
    <property type="evidence" value="ECO:0007669"/>
    <property type="project" value="UniProtKB-UniRule"/>
</dbReference>
<comment type="similarity">
    <text evidence="15">Belongs to the ribF family.</text>
</comment>
<evidence type="ECO:0000256" key="15">
    <source>
        <dbReference type="PIRNR" id="PIRNR004491"/>
    </source>
</evidence>
<evidence type="ECO:0000256" key="14">
    <source>
        <dbReference type="ARBA" id="ARBA00049494"/>
    </source>
</evidence>
<keyword evidence="11 15" id="KW-0067">ATP-binding</keyword>
<evidence type="ECO:0000313" key="17">
    <source>
        <dbReference type="EMBL" id="WLD58852.1"/>
    </source>
</evidence>
<evidence type="ECO:0000259" key="16">
    <source>
        <dbReference type="SMART" id="SM00904"/>
    </source>
</evidence>
<reference evidence="17" key="1">
    <citation type="submission" date="2022-07" db="EMBL/GenBank/DDBJ databases">
        <title>Complete genome sequence of Salinispirillum sp. LH10-3-1 capable of multiple carbohydrate inversion isolated from a soda lake.</title>
        <authorList>
            <person name="Liu J."/>
            <person name="Zhai Y."/>
            <person name="Zhang H."/>
            <person name="Yang H."/>
            <person name="Qu J."/>
            <person name="Li J."/>
        </authorList>
    </citation>
    <scope>NUCLEOTIDE SEQUENCE</scope>
    <source>
        <strain evidence="17">LH 10-3-1</strain>
    </source>
</reference>
<evidence type="ECO:0000256" key="3">
    <source>
        <dbReference type="ARBA" id="ARBA00005201"/>
    </source>
</evidence>
<dbReference type="Gene3D" id="2.40.30.30">
    <property type="entry name" value="Riboflavin kinase-like"/>
    <property type="match status" value="1"/>
</dbReference>
<dbReference type="GO" id="GO:0003919">
    <property type="term" value="F:FMN adenylyltransferase activity"/>
    <property type="evidence" value="ECO:0007669"/>
    <property type="project" value="UniProtKB-UniRule"/>
</dbReference>
<dbReference type="EC" id="2.7.7.2" evidence="15"/>
<dbReference type="RefSeq" id="WP_304996137.1">
    <property type="nucleotide sequence ID" value="NZ_CP101717.1"/>
</dbReference>
<dbReference type="InterPro" id="IPR015865">
    <property type="entry name" value="Riboflavin_kinase_bac/euk"/>
</dbReference>
<evidence type="ECO:0000256" key="7">
    <source>
        <dbReference type="ARBA" id="ARBA00022695"/>
    </source>
</evidence>
<evidence type="ECO:0000256" key="8">
    <source>
        <dbReference type="ARBA" id="ARBA00022741"/>
    </source>
</evidence>
<dbReference type="InterPro" id="IPR002606">
    <property type="entry name" value="Riboflavin_kinase_bac"/>
</dbReference>
<dbReference type="EC" id="2.7.1.26" evidence="15"/>
<evidence type="ECO:0000256" key="2">
    <source>
        <dbReference type="ARBA" id="ARBA00004726"/>
    </source>
</evidence>
<evidence type="ECO:0000256" key="13">
    <source>
        <dbReference type="ARBA" id="ARBA00047880"/>
    </source>
</evidence>
<sequence length="313" mass="34695">MKLLRGSQSGSRPQQSTVVTVGNFDGVHLGHQQLLSALRDYGFKHQLETAVVLFEPQPKEYFLGTEAPPRLSSLREKLTLLKAFGIDWVWVVRFNQAFAAQTPEAFIDRYLVEGLKARHVVVGDDFRFGSQRRGDLALLQAVGRDHQFSAEGTGSFVAADQRVSSTAIRDALLAGDMALAESLLGRPYSLAGRVIHGQQLGRKLGFPTANIGLGRYRRAVNGVYSVWVQIGERAERLPGVANVGVKPSFSHLAPLLEVHLLDQSIDLYGQVLNVEFVEKIRDARKFDTLADLQAHIQKDTETARAQLARQRNE</sequence>
<dbReference type="AlphaFoldDB" id="A0AB38YHN3"/>
<evidence type="ECO:0000256" key="12">
    <source>
        <dbReference type="ARBA" id="ARBA00023268"/>
    </source>
</evidence>
<comment type="pathway">
    <text evidence="2 15">Cofactor biosynthesis; FAD biosynthesis; FAD from FMN: step 1/1.</text>
</comment>
<comment type="function">
    <text evidence="1">Catalyzes the phosphorylation of riboflavin to FMN followed by the adenylation of FMN to FAD.</text>
</comment>
<protein>
    <recommendedName>
        <fullName evidence="15">Riboflavin biosynthesis protein</fullName>
    </recommendedName>
    <domain>
        <recommendedName>
            <fullName evidence="15">Riboflavin kinase</fullName>
            <ecNumber evidence="15">2.7.1.26</ecNumber>
        </recommendedName>
        <alternativeName>
            <fullName evidence="15">Flavokinase</fullName>
        </alternativeName>
    </domain>
    <domain>
        <recommendedName>
            <fullName evidence="15">FMN adenylyltransferase</fullName>
            <ecNumber evidence="15">2.7.7.2</ecNumber>
        </recommendedName>
        <alternativeName>
            <fullName evidence="15">FAD pyrophosphorylase</fullName>
        </alternativeName>
        <alternativeName>
            <fullName evidence="15">FAD synthase</fullName>
        </alternativeName>
    </domain>
</protein>
<feature type="domain" description="Riboflavin kinase" evidence="16">
    <location>
        <begin position="183"/>
        <end position="308"/>
    </location>
</feature>
<dbReference type="Gene3D" id="3.40.50.620">
    <property type="entry name" value="HUPs"/>
    <property type="match status" value="1"/>
</dbReference>
<keyword evidence="5 15" id="KW-0288">FMN</keyword>
<dbReference type="NCBIfam" id="NF004163">
    <property type="entry name" value="PRK05627.1-6"/>
    <property type="match status" value="1"/>
</dbReference>
<dbReference type="NCBIfam" id="NF004162">
    <property type="entry name" value="PRK05627.1-5"/>
    <property type="match status" value="1"/>
</dbReference>
<dbReference type="GO" id="GO:0005524">
    <property type="term" value="F:ATP binding"/>
    <property type="evidence" value="ECO:0007669"/>
    <property type="project" value="UniProtKB-UniRule"/>
</dbReference>
<dbReference type="EMBL" id="CP101717">
    <property type="protein sequence ID" value="WLD58852.1"/>
    <property type="molecule type" value="Genomic_DNA"/>
</dbReference>
<evidence type="ECO:0000256" key="6">
    <source>
        <dbReference type="ARBA" id="ARBA00022679"/>
    </source>
</evidence>
<dbReference type="FunFam" id="3.40.50.620:FF:000021">
    <property type="entry name" value="Riboflavin biosynthesis protein"/>
    <property type="match status" value="1"/>
</dbReference>
<keyword evidence="9 15" id="KW-0418">Kinase</keyword>
<name>A0AB38YHN3_9GAMM</name>
<keyword evidence="7 15" id="KW-0548">Nucleotidyltransferase</keyword>
<proteinExistence type="inferred from homology"/>
<dbReference type="Pfam" id="PF06574">
    <property type="entry name" value="FAD_syn"/>
    <property type="match status" value="1"/>
</dbReference>
<dbReference type="InterPro" id="IPR015864">
    <property type="entry name" value="FAD_synthase"/>
</dbReference>
<gene>
    <name evidence="17" type="primary">ribF</name>
    <name evidence="17" type="ORF">NFC81_03410</name>
</gene>
<dbReference type="SUPFAM" id="SSF82114">
    <property type="entry name" value="Riboflavin kinase-like"/>
    <property type="match status" value="1"/>
</dbReference>
<keyword evidence="10 15" id="KW-0274">FAD</keyword>
<evidence type="ECO:0000256" key="5">
    <source>
        <dbReference type="ARBA" id="ARBA00022643"/>
    </source>
</evidence>
<evidence type="ECO:0000256" key="9">
    <source>
        <dbReference type="ARBA" id="ARBA00022777"/>
    </source>
</evidence>